<keyword evidence="1" id="KW-0472">Membrane</keyword>
<dbReference type="AlphaFoldDB" id="A0A9D9H157"/>
<gene>
    <name evidence="2" type="ORF">IAC76_06250</name>
</gene>
<dbReference type="Proteomes" id="UP000823632">
    <property type="component" value="Unassembled WGS sequence"/>
</dbReference>
<evidence type="ECO:0000313" key="2">
    <source>
        <dbReference type="EMBL" id="MBO8430973.1"/>
    </source>
</evidence>
<feature type="transmembrane region" description="Helical" evidence="1">
    <location>
        <begin position="103"/>
        <end position="124"/>
    </location>
</feature>
<proteinExistence type="predicted"/>
<reference evidence="2" key="1">
    <citation type="submission" date="2020-10" db="EMBL/GenBank/DDBJ databases">
        <authorList>
            <person name="Gilroy R."/>
        </authorList>
    </citation>
    <scope>NUCLEOTIDE SEQUENCE</scope>
    <source>
        <strain evidence="2">10192</strain>
    </source>
</reference>
<feature type="transmembrane region" description="Helical" evidence="1">
    <location>
        <begin position="211"/>
        <end position="232"/>
    </location>
</feature>
<feature type="transmembrane region" description="Helical" evidence="1">
    <location>
        <begin position="244"/>
        <end position="268"/>
    </location>
</feature>
<feature type="transmembrane region" description="Helical" evidence="1">
    <location>
        <begin position="46"/>
        <end position="67"/>
    </location>
</feature>
<protein>
    <submittedName>
        <fullName evidence="2">Uncharacterized protein</fullName>
    </submittedName>
</protein>
<organism evidence="2 3">
    <name type="scientific">Candidatus Scatousia excrementipullorum</name>
    <dbReference type="NCBI Taxonomy" id="2840936"/>
    <lineage>
        <taxon>Bacteria</taxon>
        <taxon>Candidatus Scatousia</taxon>
    </lineage>
</organism>
<name>A0A9D9H157_9BACT</name>
<feature type="transmembrane region" description="Helical" evidence="1">
    <location>
        <begin position="165"/>
        <end position="190"/>
    </location>
</feature>
<sequence>MFKLFKNAFRLTNEGILLAIPLILFLWLMTIYLTFAGSVVDTLPEALSALVTLLCMVGAFFAGWFYIVKKTLKIAKTEYVMDEDRAKALLSLMKQIPAGIGKYFVTFLGMSLFALLIFALYGALVYKFGLHFIGSIDFTPAQIKGAMASPQDMKAFLDSLTPEQIYALGSWNLLFMAATSLLSFLLMLWIPEIIYQTQNPVIALFKSLKKLFVKFPKALLLFVYITFLNIVISFANTFAVLHPIIYMILMTIYFYFLVYVVVLIFYYYDTEFNDVEE</sequence>
<dbReference type="EMBL" id="JADIND010000134">
    <property type="protein sequence ID" value="MBO8430973.1"/>
    <property type="molecule type" value="Genomic_DNA"/>
</dbReference>
<keyword evidence="1" id="KW-0812">Transmembrane</keyword>
<comment type="caution">
    <text evidence="2">The sequence shown here is derived from an EMBL/GenBank/DDBJ whole genome shotgun (WGS) entry which is preliminary data.</text>
</comment>
<accession>A0A9D9H157</accession>
<evidence type="ECO:0000313" key="3">
    <source>
        <dbReference type="Proteomes" id="UP000823632"/>
    </source>
</evidence>
<keyword evidence="1" id="KW-1133">Transmembrane helix</keyword>
<evidence type="ECO:0000256" key="1">
    <source>
        <dbReference type="SAM" id="Phobius"/>
    </source>
</evidence>
<reference evidence="2" key="2">
    <citation type="journal article" date="2021" name="PeerJ">
        <title>Extensive microbial diversity within the chicken gut microbiome revealed by metagenomics and culture.</title>
        <authorList>
            <person name="Gilroy R."/>
            <person name="Ravi A."/>
            <person name="Getino M."/>
            <person name="Pursley I."/>
            <person name="Horton D.L."/>
            <person name="Alikhan N.F."/>
            <person name="Baker D."/>
            <person name="Gharbi K."/>
            <person name="Hall N."/>
            <person name="Watson M."/>
            <person name="Adriaenssens E.M."/>
            <person name="Foster-Nyarko E."/>
            <person name="Jarju S."/>
            <person name="Secka A."/>
            <person name="Antonio M."/>
            <person name="Oren A."/>
            <person name="Chaudhuri R.R."/>
            <person name="La Ragione R."/>
            <person name="Hildebrand F."/>
            <person name="Pallen M.J."/>
        </authorList>
    </citation>
    <scope>NUCLEOTIDE SEQUENCE</scope>
    <source>
        <strain evidence="2">10192</strain>
    </source>
</reference>